<proteinExistence type="predicted"/>
<gene>
    <name evidence="1" type="ORF">nbrc107696_20100</name>
</gene>
<reference evidence="2" key="1">
    <citation type="submission" date="2019-06" db="EMBL/GenBank/DDBJ databases">
        <title>Gordonia isolated from sludge of a wastewater treatment plant.</title>
        <authorList>
            <person name="Tamura T."/>
            <person name="Aoyama K."/>
            <person name="Kang Y."/>
            <person name="Saito S."/>
            <person name="Akiyama N."/>
            <person name="Yazawa K."/>
            <person name="Gonoi T."/>
            <person name="Mikami Y."/>
        </authorList>
    </citation>
    <scope>NUCLEOTIDE SEQUENCE [LARGE SCALE GENOMIC DNA]</scope>
    <source>
        <strain evidence="2">NBRC 107696</strain>
    </source>
</reference>
<dbReference type="AlphaFoldDB" id="A0A7I9V8K0"/>
<protein>
    <submittedName>
        <fullName evidence="1">Uncharacterized protein</fullName>
    </submittedName>
</protein>
<sequence length="275" mass="30167">MFSPDEFPESRIERERDFYHSNGYPLPIQCSGLVCVNAVNGDRGNVDVETVYACYARVLSRISDWVGKELEWAPVLDGQVLYELRSSDPGTCEIESLFGRLNVDWQKSGDLQDWNLQLSAEGEGFPFSNFETILSFEHASSMAHVPNLSVNLDADGNSPSIADMAGISDQISTLFTGIVRDMDADCASISPSRAAMLANGFRFTIDDDSDPVLAFPGWQTYMSGRVADRCGIDGLPPGFTASRYSDGVLIEFHDGIERFGANEANVLANCLDEDC</sequence>
<name>A0A7I9V8K0_9ACTN</name>
<comment type="caution">
    <text evidence="1">The sequence shown here is derived from an EMBL/GenBank/DDBJ whole genome shotgun (WGS) entry which is preliminary data.</text>
</comment>
<evidence type="ECO:0000313" key="2">
    <source>
        <dbReference type="Proteomes" id="UP000444960"/>
    </source>
</evidence>
<dbReference type="Proteomes" id="UP000444960">
    <property type="component" value="Unassembled WGS sequence"/>
</dbReference>
<keyword evidence="2" id="KW-1185">Reference proteome</keyword>
<accession>A0A7I9V8K0</accession>
<evidence type="ECO:0000313" key="1">
    <source>
        <dbReference type="EMBL" id="GEE01564.1"/>
    </source>
</evidence>
<organism evidence="1 2">
    <name type="scientific">Gordonia spumicola</name>
    <dbReference type="NCBI Taxonomy" id="589161"/>
    <lineage>
        <taxon>Bacteria</taxon>
        <taxon>Bacillati</taxon>
        <taxon>Actinomycetota</taxon>
        <taxon>Actinomycetes</taxon>
        <taxon>Mycobacteriales</taxon>
        <taxon>Gordoniaceae</taxon>
        <taxon>Gordonia</taxon>
    </lineage>
</organism>
<dbReference type="EMBL" id="BJOV01000003">
    <property type="protein sequence ID" value="GEE01564.1"/>
    <property type="molecule type" value="Genomic_DNA"/>
</dbReference>